<evidence type="ECO:0000256" key="1">
    <source>
        <dbReference type="SAM" id="MobiDB-lite"/>
    </source>
</evidence>
<dbReference type="AlphaFoldDB" id="A0A366M1V3"/>
<evidence type="ECO:0008006" key="4">
    <source>
        <dbReference type="Google" id="ProtNLM"/>
    </source>
</evidence>
<name>A0A366M1V3_9ACTN</name>
<gene>
    <name evidence="2" type="ORF">DP939_15965</name>
</gene>
<comment type="caution">
    <text evidence="2">The sequence shown here is derived from an EMBL/GenBank/DDBJ whole genome shotgun (WGS) entry which is preliminary data.</text>
</comment>
<dbReference type="Proteomes" id="UP000253303">
    <property type="component" value="Unassembled WGS sequence"/>
</dbReference>
<feature type="region of interest" description="Disordered" evidence="1">
    <location>
        <begin position="52"/>
        <end position="73"/>
    </location>
</feature>
<organism evidence="2 3">
    <name type="scientific">Spongiactinospora rosea</name>
    <dbReference type="NCBI Taxonomy" id="2248750"/>
    <lineage>
        <taxon>Bacteria</taxon>
        <taxon>Bacillati</taxon>
        <taxon>Actinomycetota</taxon>
        <taxon>Actinomycetes</taxon>
        <taxon>Streptosporangiales</taxon>
        <taxon>Streptosporangiaceae</taxon>
        <taxon>Spongiactinospora</taxon>
    </lineage>
</organism>
<evidence type="ECO:0000313" key="2">
    <source>
        <dbReference type="EMBL" id="RBQ19412.1"/>
    </source>
</evidence>
<accession>A0A366M1V3</accession>
<dbReference type="EMBL" id="QMEY01000005">
    <property type="protein sequence ID" value="RBQ19412.1"/>
    <property type="molecule type" value="Genomic_DNA"/>
</dbReference>
<proteinExistence type="predicted"/>
<evidence type="ECO:0000313" key="3">
    <source>
        <dbReference type="Proteomes" id="UP000253303"/>
    </source>
</evidence>
<protein>
    <recommendedName>
        <fullName evidence="4">Amidohydrolase family protein</fullName>
    </recommendedName>
</protein>
<sequence>MDHVTGSLERSTFADLIVLNRDVPRVPAEQIAGTRVLLTLVGGKTVRRLPFNGRWQGSDPAVAHRPATAPNNS</sequence>
<keyword evidence="3" id="KW-1185">Reference proteome</keyword>
<reference evidence="2 3" key="1">
    <citation type="submission" date="2018-06" db="EMBL/GenBank/DDBJ databases">
        <title>Sphaerisporangium craniellae sp. nov., isolated from a marine sponge in the South China Sea.</title>
        <authorList>
            <person name="Li L."/>
        </authorList>
    </citation>
    <scope>NUCLEOTIDE SEQUENCE [LARGE SCALE GENOMIC DNA]</scope>
    <source>
        <strain evidence="2 3">LHW63015</strain>
    </source>
</reference>